<comment type="similarity">
    <text evidence="2">Belongs to the major facilitator superfamily. Monocarboxylate porter (TC 2.A.1.13) family.</text>
</comment>
<dbReference type="Gene3D" id="1.20.1250.20">
    <property type="entry name" value="MFS general substrate transporter like domains"/>
    <property type="match status" value="1"/>
</dbReference>
<comment type="subcellular location">
    <subcellularLocation>
        <location evidence="1">Membrane</location>
        <topology evidence="1">Multi-pass membrane protein</topology>
    </subcellularLocation>
</comment>
<feature type="transmembrane region" description="Helical" evidence="7">
    <location>
        <begin position="123"/>
        <end position="144"/>
    </location>
</feature>
<reference evidence="8" key="1">
    <citation type="submission" date="2022-12" db="EMBL/GenBank/DDBJ databases">
        <authorList>
            <person name="Petersen C."/>
        </authorList>
    </citation>
    <scope>NUCLEOTIDE SEQUENCE</scope>
    <source>
        <strain evidence="8">IBT 15544</strain>
    </source>
</reference>
<feature type="transmembrane region" description="Helical" evidence="7">
    <location>
        <begin position="182"/>
        <end position="202"/>
    </location>
</feature>
<feature type="transmembrane region" description="Helical" evidence="7">
    <location>
        <begin position="63"/>
        <end position="81"/>
    </location>
</feature>
<feature type="transmembrane region" description="Helical" evidence="7">
    <location>
        <begin position="355"/>
        <end position="378"/>
    </location>
</feature>
<feature type="transmembrane region" description="Helical" evidence="7">
    <location>
        <begin position="317"/>
        <end position="343"/>
    </location>
</feature>
<evidence type="ECO:0000256" key="6">
    <source>
        <dbReference type="ARBA" id="ARBA00023136"/>
    </source>
</evidence>
<evidence type="ECO:0000313" key="9">
    <source>
        <dbReference type="Proteomes" id="UP001150904"/>
    </source>
</evidence>
<dbReference type="OrthoDB" id="5667at2759"/>
<evidence type="ECO:0000256" key="7">
    <source>
        <dbReference type="SAM" id="Phobius"/>
    </source>
</evidence>
<comment type="caution">
    <text evidence="8">The sequence shown here is derived from an EMBL/GenBank/DDBJ whole genome shotgun (WGS) entry which is preliminary data.</text>
</comment>
<evidence type="ECO:0000256" key="1">
    <source>
        <dbReference type="ARBA" id="ARBA00004141"/>
    </source>
</evidence>
<dbReference type="SUPFAM" id="SSF103473">
    <property type="entry name" value="MFS general substrate transporter"/>
    <property type="match status" value="1"/>
</dbReference>
<keyword evidence="4 7" id="KW-0812">Transmembrane</keyword>
<feature type="transmembrane region" description="Helical" evidence="7">
    <location>
        <begin position="150"/>
        <end position="170"/>
    </location>
</feature>
<dbReference type="PANTHER" id="PTHR11360:SF224">
    <property type="entry name" value="MAJOR FACILITATOR SUPERFAMILY (MFS) PROFILE DOMAIN-CONTAINING PROTEIN-RELATED"/>
    <property type="match status" value="1"/>
</dbReference>
<evidence type="ECO:0000313" key="8">
    <source>
        <dbReference type="EMBL" id="KAJ5191372.1"/>
    </source>
</evidence>
<feature type="transmembrane region" description="Helical" evidence="7">
    <location>
        <begin position="292"/>
        <end position="311"/>
    </location>
</feature>
<dbReference type="InterPro" id="IPR050327">
    <property type="entry name" value="Proton-linked_MCT"/>
</dbReference>
<feature type="transmembrane region" description="Helical" evidence="7">
    <location>
        <begin position="390"/>
        <end position="410"/>
    </location>
</feature>
<dbReference type="Pfam" id="PF07690">
    <property type="entry name" value="MFS_1"/>
    <property type="match status" value="1"/>
</dbReference>
<gene>
    <name evidence="8" type="ORF">N7498_010357</name>
</gene>
<dbReference type="InterPro" id="IPR036259">
    <property type="entry name" value="MFS_trans_sf"/>
</dbReference>
<dbReference type="AlphaFoldDB" id="A0A9W9J7K5"/>
<evidence type="ECO:0000256" key="3">
    <source>
        <dbReference type="ARBA" id="ARBA00022448"/>
    </source>
</evidence>
<dbReference type="GO" id="GO:0022857">
    <property type="term" value="F:transmembrane transporter activity"/>
    <property type="evidence" value="ECO:0007669"/>
    <property type="project" value="InterPro"/>
</dbReference>
<dbReference type="PANTHER" id="PTHR11360">
    <property type="entry name" value="MONOCARBOXYLATE TRANSPORTER"/>
    <property type="match status" value="1"/>
</dbReference>
<reference evidence="8" key="2">
    <citation type="journal article" date="2023" name="IMA Fungus">
        <title>Comparative genomic study of the Penicillium genus elucidates a diverse pangenome and 15 lateral gene transfer events.</title>
        <authorList>
            <person name="Petersen C."/>
            <person name="Sorensen T."/>
            <person name="Nielsen M.R."/>
            <person name="Sondergaard T.E."/>
            <person name="Sorensen J.L."/>
            <person name="Fitzpatrick D.A."/>
            <person name="Frisvad J.C."/>
            <person name="Nielsen K.L."/>
        </authorList>
    </citation>
    <scope>NUCLEOTIDE SEQUENCE</scope>
    <source>
        <strain evidence="8">IBT 15544</strain>
    </source>
</reference>
<dbReference type="GO" id="GO:0016020">
    <property type="term" value="C:membrane"/>
    <property type="evidence" value="ECO:0007669"/>
    <property type="project" value="UniProtKB-SubCell"/>
</dbReference>
<feature type="transmembrane region" description="Helical" evidence="7">
    <location>
        <begin position="261"/>
        <end position="280"/>
    </location>
</feature>
<dbReference type="EMBL" id="JAPQKR010000016">
    <property type="protein sequence ID" value="KAJ5191372.1"/>
    <property type="molecule type" value="Genomic_DNA"/>
</dbReference>
<proteinExistence type="inferred from homology"/>
<keyword evidence="9" id="KW-1185">Reference proteome</keyword>
<keyword evidence="3" id="KW-0813">Transport</keyword>
<dbReference type="GeneID" id="83184714"/>
<organism evidence="8 9">
    <name type="scientific">Penicillium cinerascens</name>
    <dbReference type="NCBI Taxonomy" id="70096"/>
    <lineage>
        <taxon>Eukaryota</taxon>
        <taxon>Fungi</taxon>
        <taxon>Dikarya</taxon>
        <taxon>Ascomycota</taxon>
        <taxon>Pezizomycotina</taxon>
        <taxon>Eurotiomycetes</taxon>
        <taxon>Eurotiomycetidae</taxon>
        <taxon>Eurotiales</taxon>
        <taxon>Aspergillaceae</taxon>
        <taxon>Penicillium</taxon>
    </lineage>
</organism>
<evidence type="ECO:0000256" key="4">
    <source>
        <dbReference type="ARBA" id="ARBA00022692"/>
    </source>
</evidence>
<feature type="transmembrane region" description="Helical" evidence="7">
    <location>
        <begin position="20"/>
        <end position="43"/>
    </location>
</feature>
<keyword evidence="6 7" id="KW-0472">Membrane</keyword>
<evidence type="ECO:0000256" key="2">
    <source>
        <dbReference type="ARBA" id="ARBA00006727"/>
    </source>
</evidence>
<name>A0A9W9J7K5_9EURO</name>
<evidence type="ECO:0008006" key="10">
    <source>
        <dbReference type="Google" id="ProtNLM"/>
    </source>
</evidence>
<sequence>MPRDKEAAPDGPELPPEEGAQGWICVGGAFLSLFCTFGFLNAIGVFQTVYQDTTLQDYSSSEIAWIFAVQICLMWALGPLYGRVLDTYGPAPVLYPCSFLCVFSLCMTSLTDEYYQIFLAQGLGFGIGAGGVFTTAMVCVGQWFVKRRGLAIGMSSCGASVGGVIFPIFLDRVIKRVGFYCAVRYTALLVGVLLAVSCLMVRSRLPRKKWNSKAPWFDVTLFQEKQFALYTLGAYLHRWGLWGPFDYISEMAQNAGFSPTLALYLISIINATSVIGRLLPPYLADHIGHFNVLTTCSLLTGGSMLCLWLPFNFRPSHTGIIVFSLVYGFVSGAVVSLLMPCVAKSGSLETLGQRFGTFQMVISISCLTGLPIMGGILTRQNGTNFAGLQIFASVVSLLGACSLAVSTYLLSGARGNWRV</sequence>
<evidence type="ECO:0000256" key="5">
    <source>
        <dbReference type="ARBA" id="ARBA00022989"/>
    </source>
</evidence>
<protein>
    <recommendedName>
        <fullName evidence="10">Major facilitator superfamily (MFS) profile domain-containing protein</fullName>
    </recommendedName>
</protein>
<dbReference type="Proteomes" id="UP001150904">
    <property type="component" value="Unassembled WGS sequence"/>
</dbReference>
<dbReference type="RefSeq" id="XP_058304312.1">
    <property type="nucleotide sequence ID" value="XM_058457413.1"/>
</dbReference>
<accession>A0A9W9J7K5</accession>
<keyword evidence="5 7" id="KW-1133">Transmembrane helix</keyword>
<dbReference type="InterPro" id="IPR011701">
    <property type="entry name" value="MFS"/>
</dbReference>